<accession>G8BRU7</accession>
<keyword evidence="1" id="KW-1133">Transmembrane helix</keyword>
<sequence length="160" mass="18552">MTMIFWLTQRPIEEVNVHNPQNHTVLGLSQDLAVFAILKNNPAQSNTRHTIIQLYNIINTTTVSYWCKKRSCVHNERCILTSNSNTSYCVISCLLLTSFNSSRERNLIRFLNPILFEIGFLDFNRVIGWISLLCSLLYLFCCFAVLYFQQSKVSLLSFWG</sequence>
<keyword evidence="3" id="KW-1185">Reference proteome</keyword>
<dbReference type="EMBL" id="HE612858">
    <property type="protein sequence ID" value="CCE62473.1"/>
    <property type="molecule type" value="Genomic_DNA"/>
</dbReference>
<evidence type="ECO:0000313" key="2">
    <source>
        <dbReference type="EMBL" id="CCE62473.1"/>
    </source>
</evidence>
<dbReference type="KEGG" id="tpf:TPHA_0C03200"/>
<evidence type="ECO:0000313" key="3">
    <source>
        <dbReference type="Proteomes" id="UP000005666"/>
    </source>
</evidence>
<dbReference type="GeneID" id="11533669"/>
<keyword evidence="1" id="KW-0472">Membrane</keyword>
<reference evidence="2 3" key="1">
    <citation type="journal article" date="2011" name="Proc. Natl. Acad. Sci. U.S.A.">
        <title>Evolutionary erosion of yeast sex chromosomes by mating-type switching accidents.</title>
        <authorList>
            <person name="Gordon J.L."/>
            <person name="Armisen D."/>
            <person name="Proux-Wera E."/>
            <person name="Oheigeartaigh S.S."/>
            <person name="Byrne K.P."/>
            <person name="Wolfe K.H."/>
        </authorList>
    </citation>
    <scope>NUCLEOTIDE SEQUENCE [LARGE SCALE GENOMIC DNA]</scope>
    <source>
        <strain evidence="3">ATCC 24235 / CBS 4417 / NBRC 1672 / NRRL Y-8282 / UCD 70-5</strain>
    </source>
</reference>
<protein>
    <submittedName>
        <fullName evidence="2">Uncharacterized protein</fullName>
    </submittedName>
</protein>
<dbReference type="RefSeq" id="XP_003684907.1">
    <property type="nucleotide sequence ID" value="XM_003684859.1"/>
</dbReference>
<gene>
    <name evidence="2" type="primary">TPHA0C03200</name>
    <name evidence="2" type="ordered locus">TPHA_0C03200</name>
</gene>
<keyword evidence="1" id="KW-0812">Transmembrane</keyword>
<dbReference type="AlphaFoldDB" id="G8BRU7"/>
<organism evidence="2 3">
    <name type="scientific">Tetrapisispora phaffii (strain ATCC 24235 / CBS 4417 / NBRC 1672 / NRRL Y-8282 / UCD 70-5)</name>
    <name type="common">Yeast</name>
    <name type="synonym">Fabospora phaffii</name>
    <dbReference type="NCBI Taxonomy" id="1071381"/>
    <lineage>
        <taxon>Eukaryota</taxon>
        <taxon>Fungi</taxon>
        <taxon>Dikarya</taxon>
        <taxon>Ascomycota</taxon>
        <taxon>Saccharomycotina</taxon>
        <taxon>Saccharomycetes</taxon>
        <taxon>Saccharomycetales</taxon>
        <taxon>Saccharomycetaceae</taxon>
        <taxon>Tetrapisispora</taxon>
    </lineage>
</organism>
<evidence type="ECO:0000256" key="1">
    <source>
        <dbReference type="SAM" id="Phobius"/>
    </source>
</evidence>
<proteinExistence type="predicted"/>
<feature type="transmembrane region" description="Helical" evidence="1">
    <location>
        <begin position="126"/>
        <end position="148"/>
    </location>
</feature>
<name>G8BRU7_TETPH</name>
<dbReference type="HOGENOM" id="CLU_1653321_0_0_1"/>
<dbReference type="Proteomes" id="UP000005666">
    <property type="component" value="Chromosome 3"/>
</dbReference>